<keyword evidence="1" id="KW-0328">Glycosyltransferase</keyword>
<protein>
    <submittedName>
        <fullName evidence="1">Glycosyltransferase</fullName>
        <ecNumber evidence="1">2.4.-.-</ecNumber>
    </submittedName>
</protein>
<keyword evidence="1" id="KW-0808">Transferase</keyword>
<dbReference type="Proteomes" id="UP000830837">
    <property type="component" value="Chromosome"/>
</dbReference>
<dbReference type="EC" id="2.4.-.-" evidence="1"/>
<evidence type="ECO:0000313" key="1">
    <source>
        <dbReference type="EMBL" id="UPV80529.1"/>
    </source>
</evidence>
<keyword evidence="2" id="KW-1185">Reference proteome</keyword>
<accession>A0ACD4A323</accession>
<proteinExistence type="predicted"/>
<name>A0ACD4A323_9BACI</name>
<organism evidence="1 2">
    <name type="scientific">Bacillus rugosus</name>
    <dbReference type="NCBI Taxonomy" id="2715209"/>
    <lineage>
        <taxon>Bacteria</taxon>
        <taxon>Bacillati</taxon>
        <taxon>Bacillota</taxon>
        <taxon>Bacilli</taxon>
        <taxon>Bacillales</taxon>
        <taxon>Bacillaceae</taxon>
        <taxon>Bacillus</taxon>
    </lineage>
</organism>
<gene>
    <name evidence="1" type="ORF">M0696_07540</name>
</gene>
<evidence type="ECO:0000313" key="2">
    <source>
        <dbReference type="Proteomes" id="UP000830837"/>
    </source>
</evidence>
<reference evidence="1" key="1">
    <citation type="submission" date="2022-04" db="EMBL/GenBank/DDBJ databases">
        <title>Complete genome of Bacillus.</title>
        <authorList>
            <person name="Kong X."/>
            <person name="Hou M."/>
        </authorList>
    </citation>
    <scope>NUCLEOTIDE SEQUENCE</scope>
    <source>
        <strain evidence="1">A78.1</strain>
    </source>
</reference>
<sequence>MCGILFLESHPMWLYGLPNGFREAGHTVMISGPVSRENITEMIDEFKPDLIVSMGWTPEHSKEKQVWIRNATKKVNIPLVYWATEDPLHTQTFTIPLIKKMKPDFVFTVTPSLCKTYERMGIKAAHLDFAYHESIHHQIKPLEKYSCDVAVVANAYPNFLEEHPEVFRSSSLKTLIRPLIRKGIRIDFWGRNWEKMSKHIGREIPRNWIHGYLDYTEAYKVYSSAKIIIGLQNCESQLTQRTYEILGSGGFLLTSDTPAVRGKFKPGRDLIVSSSPKETLEKVKYYLNNDSERKKIQIKGKKAVKNDSYRHRAERMIEVLKSRGILNNVGETIHYVDVLKEKYEIHHVTPGETLTKIAMKYKVSLQQIMELNQFKSDQIYAGQIIKIREKRSRNVKNKFF</sequence>
<dbReference type="EMBL" id="CP096590">
    <property type="protein sequence ID" value="UPV80529.1"/>
    <property type="molecule type" value="Genomic_DNA"/>
</dbReference>